<sequence length="379" mass="38046">MSKKSPILKFELKDLKDLFETSFTLADHTATEWSFDFGAGASVKHVSLIGTGFGTDGTGPLTGTVTGIALTLADGTVKSYADLSLPAVAVSKGLHLLDDHSGKDLKGGDGRDDLKGGSGDDHLHGGRGSDHLHGGGGHDDLDGGTGDDTLDGGLGNDDLAGGAGNDSLDGGGGQDTAHFDDSAKAVTVDLAKGRATGDGTDTLKNIENVAGSHHGDRLIGNAGHNELHGGDGNDVEIGGKGDDALHGDAGNDVLNGGDGKDSLAGGAGNDLLNGGGGNDTFVFAHASGDGIDRIVDFRHGQDTIELDHAGFTALGAAGPLDADAFFLGAAAHDAGDRILYDAKTGALSYDADGTGDAAAVQFAILKPHLKLTADDFHIV</sequence>
<accession>A0A1I4G527</accession>
<keyword evidence="5" id="KW-1185">Reference proteome</keyword>
<dbReference type="OrthoDB" id="223957at2"/>
<dbReference type="PANTHER" id="PTHR38340">
    <property type="entry name" value="S-LAYER PROTEIN"/>
    <property type="match status" value="1"/>
</dbReference>
<dbReference type="PROSITE" id="PS00330">
    <property type="entry name" value="HEMOLYSIN_CALCIUM"/>
    <property type="match status" value="7"/>
</dbReference>
<dbReference type="PANTHER" id="PTHR38340:SF1">
    <property type="entry name" value="S-LAYER PROTEIN"/>
    <property type="match status" value="1"/>
</dbReference>
<protein>
    <submittedName>
        <fullName evidence="4">Hemolysin-type calcium-binding repeat-containing protein</fullName>
    </submittedName>
</protein>
<name>A0A1I4G527_9HYPH</name>
<dbReference type="InterPro" id="IPR001343">
    <property type="entry name" value="Hemolysn_Ca-bd"/>
</dbReference>
<dbReference type="AlphaFoldDB" id="A0A1I4G527"/>
<dbReference type="PRINTS" id="PR00313">
    <property type="entry name" value="CABNDNGRPT"/>
</dbReference>
<comment type="subcellular location">
    <subcellularLocation>
        <location evidence="1">Secreted</location>
    </subcellularLocation>
</comment>
<dbReference type="SUPFAM" id="SSF51120">
    <property type="entry name" value="beta-Roll"/>
    <property type="match status" value="2"/>
</dbReference>
<dbReference type="InterPro" id="IPR018511">
    <property type="entry name" value="Hemolysin-typ_Ca-bd_CS"/>
</dbReference>
<evidence type="ECO:0000313" key="5">
    <source>
        <dbReference type="Proteomes" id="UP000198804"/>
    </source>
</evidence>
<evidence type="ECO:0000256" key="1">
    <source>
        <dbReference type="ARBA" id="ARBA00004613"/>
    </source>
</evidence>
<dbReference type="GO" id="GO:0005576">
    <property type="term" value="C:extracellular region"/>
    <property type="evidence" value="ECO:0007669"/>
    <property type="project" value="UniProtKB-SubCell"/>
</dbReference>
<dbReference type="InterPro" id="IPR050557">
    <property type="entry name" value="RTX_toxin/Mannuronan_C5-epim"/>
</dbReference>
<dbReference type="Pfam" id="PF00353">
    <property type="entry name" value="HemolysinCabind"/>
    <property type="match status" value="4"/>
</dbReference>
<dbReference type="EMBL" id="FOSV01000011">
    <property type="protein sequence ID" value="SFL25145.1"/>
    <property type="molecule type" value="Genomic_DNA"/>
</dbReference>
<proteinExistence type="predicted"/>
<feature type="compositionally biased region" description="Basic and acidic residues" evidence="3">
    <location>
        <begin position="225"/>
        <end position="246"/>
    </location>
</feature>
<dbReference type="RefSeq" id="WP_091947445.1">
    <property type="nucleotide sequence ID" value="NZ_FOSV01000011.1"/>
</dbReference>
<dbReference type="STRING" id="414703.SAMN04488125_111103"/>
<dbReference type="Proteomes" id="UP000198804">
    <property type="component" value="Unassembled WGS sequence"/>
</dbReference>
<reference evidence="5" key="1">
    <citation type="submission" date="2016-10" db="EMBL/GenBank/DDBJ databases">
        <authorList>
            <person name="Varghese N."/>
            <person name="Submissions S."/>
        </authorList>
    </citation>
    <scope>NUCLEOTIDE SEQUENCE [LARGE SCALE GENOMIC DNA]</scope>
    <source>
        <strain evidence="5">CGMCC 1.6474</strain>
    </source>
</reference>
<evidence type="ECO:0000256" key="3">
    <source>
        <dbReference type="SAM" id="MobiDB-lite"/>
    </source>
</evidence>
<dbReference type="GO" id="GO:0005509">
    <property type="term" value="F:calcium ion binding"/>
    <property type="evidence" value="ECO:0007669"/>
    <property type="project" value="InterPro"/>
</dbReference>
<feature type="compositionally biased region" description="Basic and acidic residues" evidence="3">
    <location>
        <begin position="101"/>
        <end position="141"/>
    </location>
</feature>
<feature type="compositionally biased region" description="Gly residues" evidence="3">
    <location>
        <begin position="161"/>
        <end position="174"/>
    </location>
</feature>
<dbReference type="Gene3D" id="2.150.10.10">
    <property type="entry name" value="Serralysin-like metalloprotease, C-terminal"/>
    <property type="match status" value="2"/>
</dbReference>
<organism evidence="4 5">
    <name type="scientific">Methylorubrum salsuginis</name>
    <dbReference type="NCBI Taxonomy" id="414703"/>
    <lineage>
        <taxon>Bacteria</taxon>
        <taxon>Pseudomonadati</taxon>
        <taxon>Pseudomonadota</taxon>
        <taxon>Alphaproteobacteria</taxon>
        <taxon>Hyphomicrobiales</taxon>
        <taxon>Methylobacteriaceae</taxon>
        <taxon>Methylorubrum</taxon>
    </lineage>
</organism>
<evidence type="ECO:0000256" key="2">
    <source>
        <dbReference type="ARBA" id="ARBA00022525"/>
    </source>
</evidence>
<feature type="region of interest" description="Disordered" evidence="3">
    <location>
        <begin position="223"/>
        <end position="257"/>
    </location>
</feature>
<dbReference type="InterPro" id="IPR011049">
    <property type="entry name" value="Serralysin-like_metalloprot_C"/>
</dbReference>
<evidence type="ECO:0000313" key="4">
    <source>
        <dbReference type="EMBL" id="SFL25145.1"/>
    </source>
</evidence>
<keyword evidence="2" id="KW-0964">Secreted</keyword>
<gene>
    <name evidence="4" type="ORF">SAMN04488125_111103</name>
</gene>
<feature type="region of interest" description="Disordered" evidence="3">
    <location>
        <begin position="101"/>
        <end position="179"/>
    </location>
</feature>